<dbReference type="InterPro" id="IPR027434">
    <property type="entry name" value="Homing_endonucl"/>
</dbReference>
<protein>
    <submittedName>
        <fullName evidence="1">Uncharacterized protein</fullName>
    </submittedName>
</protein>
<dbReference type="PaxDb" id="79929-MTBMA_c08880"/>
<dbReference type="KEGG" id="mmg:MTBMA_c08880"/>
<dbReference type="SUPFAM" id="SSF55608">
    <property type="entry name" value="Homing endonucleases"/>
    <property type="match status" value="2"/>
</dbReference>
<gene>
    <name evidence="1" type="ordered locus">MTBMA_c08880</name>
</gene>
<dbReference type="STRING" id="79929.MTBMA_c08880"/>
<dbReference type="HOGENOM" id="CLU_755694_0_0_2"/>
<reference key="1">
    <citation type="submission" date="2009-08" db="EMBL/GenBank/DDBJ databases">
        <title>The genome sequence of Methanothermobacter marburgensis.</title>
        <authorList>
            <person name="Kaster A."/>
            <person name="Seedorf H."/>
            <person name="Goenrich M."/>
            <person name="Wiezer A."/>
            <person name="Liesegang H."/>
            <person name="Thauer R."/>
            <person name="Gottschalk G."/>
        </authorList>
    </citation>
    <scope>NUCLEOTIDE SEQUENCE</scope>
    <source>
        <strain>Marburg</strain>
    </source>
</reference>
<evidence type="ECO:0000313" key="2">
    <source>
        <dbReference type="Proteomes" id="UP000000345"/>
    </source>
</evidence>
<reference evidence="1 2" key="2">
    <citation type="journal article" date="2010" name="J. Bacteriol.">
        <title>Complete genome sequence of Methanothermobacter marburgensis, a methanoarchaeon model organism.</title>
        <authorList>
            <person name="Liesegang H."/>
            <person name="Kaster A.K."/>
            <person name="Wiezer A."/>
            <person name="Goenrich M."/>
            <person name="Wollherr A."/>
            <person name="Seedorf H."/>
            <person name="Gottschalk G."/>
            <person name="Thauer R.K."/>
        </authorList>
    </citation>
    <scope>NUCLEOTIDE SEQUENCE [LARGE SCALE GENOMIC DNA]</scope>
    <source>
        <strain evidence="2">ATCC BAA-927 / DSM 2133 / JCM 14651 / NBRC 100331 / OCM 82 / Marburg</strain>
    </source>
</reference>
<name>D9PW85_METTM</name>
<dbReference type="AlphaFoldDB" id="D9PW85"/>
<evidence type="ECO:0000313" key="1">
    <source>
        <dbReference type="EMBL" id="ADL58483.1"/>
    </source>
</evidence>
<organism evidence="1 2">
    <name type="scientific">Methanothermobacter marburgensis (strain ATCC BAA-927 / DSM 2133 / JCM 14651 / NBRC 100331 / OCM 82 / Marburg)</name>
    <name type="common">Methanobacterium thermoautotrophicum</name>
    <dbReference type="NCBI Taxonomy" id="79929"/>
    <lineage>
        <taxon>Archaea</taxon>
        <taxon>Methanobacteriati</taxon>
        <taxon>Methanobacteriota</taxon>
        <taxon>Methanomada group</taxon>
        <taxon>Methanobacteria</taxon>
        <taxon>Methanobacteriales</taxon>
        <taxon>Methanobacteriaceae</taxon>
        <taxon>Methanothermobacter</taxon>
    </lineage>
</organism>
<dbReference type="EMBL" id="CP001710">
    <property type="protein sequence ID" value="ADL58483.1"/>
    <property type="molecule type" value="Genomic_DNA"/>
</dbReference>
<dbReference type="GeneID" id="77399664"/>
<dbReference type="GeneID" id="9704596"/>
<dbReference type="Gene3D" id="3.10.28.10">
    <property type="entry name" value="Homing endonucleases"/>
    <property type="match status" value="2"/>
</dbReference>
<proteinExistence type="predicted"/>
<dbReference type="Proteomes" id="UP000000345">
    <property type="component" value="Chromosome"/>
</dbReference>
<sequence length="366" mass="43386">MQRLEFKKDAIFLPYLAGYFDARGSFIVDKYNNIIMNFYGDEKFLEELNSLFGVGTVTLMPSASWKIMNNDISVILDQLISYIIIKKDQALQVNNTIKDKEFCFVIKEPPEDINFFDYVKEEWFYLYLVGYFDGSSRWNLKKYKKSNEYYLQISLISKYEELVVLLSEVFNSGYIIPYNDKFKFIVMFQDSLRLIDELEPLLINKRSELEMALKFKKLLYLGKYEEIEKLMDEFKSEKQNLSNNTTRIINVCEKLFRKVQSKIKYLEISKSKFCQEAIYYSYDNLDLFKSTEDLCEGKKKEFQIAVNINNHVEEKINALSNFDESKSSAIRRAITFYLNDLDSENDDNKLNKDIDPFDLLDQLKKQ</sequence>
<accession>D9PW85</accession>
<keyword evidence="2" id="KW-1185">Reference proteome</keyword>
<dbReference type="RefSeq" id="WP_013295707.1">
    <property type="nucleotide sequence ID" value="NC_014408.1"/>
</dbReference>